<feature type="region of interest" description="Disordered" evidence="1">
    <location>
        <begin position="1"/>
        <end position="23"/>
    </location>
</feature>
<feature type="region of interest" description="Disordered" evidence="1">
    <location>
        <begin position="105"/>
        <end position="128"/>
    </location>
</feature>
<dbReference type="STRING" id="61424.A0A2T9XZH6"/>
<evidence type="ECO:0000256" key="1">
    <source>
        <dbReference type="SAM" id="MobiDB-lite"/>
    </source>
</evidence>
<gene>
    <name evidence="2" type="ORF">BB559_006994</name>
</gene>
<feature type="compositionally biased region" description="Polar residues" evidence="1">
    <location>
        <begin position="7"/>
        <end position="23"/>
    </location>
</feature>
<feature type="region of interest" description="Disordered" evidence="1">
    <location>
        <begin position="341"/>
        <end position="367"/>
    </location>
</feature>
<accession>A0A2T9XZH6</accession>
<evidence type="ECO:0000313" key="3">
    <source>
        <dbReference type="Proteomes" id="UP000245699"/>
    </source>
</evidence>
<proteinExistence type="predicted"/>
<feature type="region of interest" description="Disordered" evidence="1">
    <location>
        <begin position="57"/>
        <end position="91"/>
    </location>
</feature>
<dbReference type="AlphaFoldDB" id="A0A2T9XZH6"/>
<reference evidence="2 3" key="1">
    <citation type="journal article" date="2018" name="MBio">
        <title>Comparative Genomics Reveals the Core Gene Toolbox for the Fungus-Insect Symbiosis.</title>
        <authorList>
            <person name="Wang Y."/>
            <person name="Stata M."/>
            <person name="Wang W."/>
            <person name="Stajich J.E."/>
            <person name="White M.M."/>
            <person name="Moncalvo J.M."/>
        </authorList>
    </citation>
    <scope>NUCLEOTIDE SEQUENCE [LARGE SCALE GENOMIC DNA]</scope>
    <source>
        <strain evidence="2 3">AUS-77-4</strain>
    </source>
</reference>
<feature type="compositionally biased region" description="Polar residues" evidence="1">
    <location>
        <begin position="69"/>
        <end position="91"/>
    </location>
</feature>
<protein>
    <submittedName>
        <fullName evidence="2">Uncharacterized protein</fullName>
    </submittedName>
</protein>
<evidence type="ECO:0000313" key="2">
    <source>
        <dbReference type="EMBL" id="PVU85488.1"/>
    </source>
</evidence>
<feature type="region of interest" description="Disordered" evidence="1">
    <location>
        <begin position="247"/>
        <end position="268"/>
    </location>
</feature>
<feature type="compositionally biased region" description="Polar residues" evidence="1">
    <location>
        <begin position="341"/>
        <end position="362"/>
    </location>
</feature>
<dbReference type="OrthoDB" id="5563016at2759"/>
<name>A0A2T9XZH6_9FUNG</name>
<organism evidence="2 3">
    <name type="scientific">Furculomyces boomerangus</name>
    <dbReference type="NCBI Taxonomy" id="61424"/>
    <lineage>
        <taxon>Eukaryota</taxon>
        <taxon>Fungi</taxon>
        <taxon>Fungi incertae sedis</taxon>
        <taxon>Zoopagomycota</taxon>
        <taxon>Kickxellomycotina</taxon>
        <taxon>Harpellomycetes</taxon>
        <taxon>Harpellales</taxon>
        <taxon>Harpellaceae</taxon>
        <taxon>Furculomyces</taxon>
    </lineage>
</organism>
<dbReference type="Proteomes" id="UP000245699">
    <property type="component" value="Unassembled WGS sequence"/>
</dbReference>
<sequence>MVLAVSSAKSPNYSFYSSQNKSKTINEKRNTLKSFGTTFMNMFSSNNSLPLATRYKENSTNERPKSLGFNKNTGEHNNTGTDLPRKNTTNNHSQEILTKNNYGKSLKSFNRNQDKNAKDITRENHEVDLNTANNQSLKKFKDGINSSDESINFGDSYRDDFSYANSEYSIIDNKSFVKNYTYSQARTEKEHTNQNGLNTNSKRGSRLLKKISNSVLRPRESVENFLKTVKKNNNNKSDISLDKIARSLSNTESNPRKKLESVSSKTLTQDLPDRRRSLSYAVFVKASETIKESISSEYVKLDLLLDTTTLANQFTNPQKSNEDKITKNFNTKKSINNTVFSKVTNETSSDSTRNSNETQSSSDQKEDNFSDFLECTTIRHISSESTIETDDGVVDIVGTARRYNSNTDNISLINPRLYKLRAAQPKNQPKTDVNSFIAFDKDQAYSPLGIKTFQFAEKEQNSNSTLISPHISLKTTETILSPTSGSQDEILKNETIDDSSANPPFINLDSLDYLSTILDLEYTQKDGFKEKDTPESISPTKILKTTTQEEHINNKESKIVNNIVKGYDEDCHRIKAENDLLKQETSFQNFEFSSSYTNKRYSTRVTDYSDILNLNFDKNGNQIFESTVSNNNEEYTNHLYDESLIIPNYGFDTYTNLEKIKIEERRESLVNMFGVNIFDPNLVLEDFGVVQDYKSAIENQNTKCLEEKETHVEIDEDIKTKVERILENSGYYDMVESSEYTENVSQNDDVMEKNIAEKGYKTFDHTENTSSAFDIYEVSKKSASKINFRFDETVLVYETFNSEDYDRSGYPAARITPESAYEIKKELNEYKFYEMEVHKDSAIYTHYIL</sequence>
<keyword evidence="3" id="KW-1185">Reference proteome</keyword>
<comment type="caution">
    <text evidence="2">The sequence shown here is derived from an EMBL/GenBank/DDBJ whole genome shotgun (WGS) entry which is preliminary data.</text>
</comment>
<dbReference type="EMBL" id="MBFT01001082">
    <property type="protein sequence ID" value="PVU85488.1"/>
    <property type="molecule type" value="Genomic_DNA"/>
</dbReference>
<feature type="compositionally biased region" description="Basic and acidic residues" evidence="1">
    <location>
        <begin position="112"/>
        <end position="128"/>
    </location>
</feature>